<accession>A0A8T0TT12</accession>
<dbReference type="AlphaFoldDB" id="A0A8T0TT12"/>
<keyword evidence="2" id="KW-1185">Reference proteome</keyword>
<reference evidence="1" key="1">
    <citation type="submission" date="2020-05" db="EMBL/GenBank/DDBJ databases">
        <title>WGS assembly of Panicum virgatum.</title>
        <authorList>
            <person name="Lovell J.T."/>
            <person name="Jenkins J."/>
            <person name="Shu S."/>
            <person name="Juenger T.E."/>
            <person name="Schmutz J."/>
        </authorList>
    </citation>
    <scope>NUCLEOTIDE SEQUENCE</scope>
    <source>
        <strain evidence="1">AP13</strain>
    </source>
</reference>
<proteinExistence type="predicted"/>
<gene>
    <name evidence="1" type="ORF">PVAP13_4KG219305</name>
</gene>
<organism evidence="1 2">
    <name type="scientific">Panicum virgatum</name>
    <name type="common">Blackwell switchgrass</name>
    <dbReference type="NCBI Taxonomy" id="38727"/>
    <lineage>
        <taxon>Eukaryota</taxon>
        <taxon>Viridiplantae</taxon>
        <taxon>Streptophyta</taxon>
        <taxon>Embryophyta</taxon>
        <taxon>Tracheophyta</taxon>
        <taxon>Spermatophyta</taxon>
        <taxon>Magnoliopsida</taxon>
        <taxon>Liliopsida</taxon>
        <taxon>Poales</taxon>
        <taxon>Poaceae</taxon>
        <taxon>PACMAD clade</taxon>
        <taxon>Panicoideae</taxon>
        <taxon>Panicodae</taxon>
        <taxon>Paniceae</taxon>
        <taxon>Panicinae</taxon>
        <taxon>Panicum</taxon>
        <taxon>Panicum sect. Hiantes</taxon>
    </lineage>
</organism>
<evidence type="ECO:0000313" key="2">
    <source>
        <dbReference type="Proteomes" id="UP000823388"/>
    </source>
</evidence>
<dbReference type="EMBL" id="CM029043">
    <property type="protein sequence ID" value="KAG2610979.1"/>
    <property type="molecule type" value="Genomic_DNA"/>
</dbReference>
<comment type="caution">
    <text evidence="1">The sequence shown here is derived from an EMBL/GenBank/DDBJ whole genome shotgun (WGS) entry which is preliminary data.</text>
</comment>
<sequence>MCSTYQFLLRERVYTLASFSRWVMFREIEREHLFRQWDLWFILVDEEMEAMAYGRDQSVIHNTLLVEGQSNDFLRVRFAPTEVGPLRLISQYIECIM</sequence>
<name>A0A8T0TT12_PANVG</name>
<dbReference type="Proteomes" id="UP000823388">
    <property type="component" value="Chromosome 4K"/>
</dbReference>
<protein>
    <submittedName>
        <fullName evidence="1">Uncharacterized protein</fullName>
    </submittedName>
</protein>
<evidence type="ECO:0000313" key="1">
    <source>
        <dbReference type="EMBL" id="KAG2610979.1"/>
    </source>
</evidence>